<feature type="coiled-coil region" evidence="4">
    <location>
        <begin position="401"/>
        <end position="428"/>
    </location>
</feature>
<dbReference type="InterPro" id="IPR032942">
    <property type="entry name" value="BPI/LBP/Plunc"/>
</dbReference>
<evidence type="ECO:0000313" key="8">
    <source>
        <dbReference type="EMBL" id="CAH2302329.1"/>
    </source>
</evidence>
<name>A0AAD1SNV5_PELCU</name>
<keyword evidence="3" id="KW-0044">Antibiotic</keyword>
<dbReference type="GO" id="GO:0008289">
    <property type="term" value="F:lipid binding"/>
    <property type="evidence" value="ECO:0007669"/>
    <property type="project" value="InterPro"/>
</dbReference>
<gene>
    <name evidence="8" type="ORF">PECUL_23A048086</name>
</gene>
<dbReference type="SMART" id="SM00328">
    <property type="entry name" value="BPI1"/>
    <property type="match status" value="1"/>
</dbReference>
<evidence type="ECO:0000256" key="4">
    <source>
        <dbReference type="SAM" id="Coils"/>
    </source>
</evidence>
<comment type="subcellular location">
    <subcellularLocation>
        <location evidence="3">Secreted</location>
    </subcellularLocation>
</comment>
<accession>A0AAD1SNV5</accession>
<dbReference type="Proteomes" id="UP001295444">
    <property type="component" value="Chromosome 06"/>
</dbReference>
<feature type="signal peptide" evidence="5">
    <location>
        <begin position="1"/>
        <end position="21"/>
    </location>
</feature>
<keyword evidence="3" id="KW-0399">Innate immunity</keyword>
<proteinExistence type="inferred from homology"/>
<dbReference type="AlphaFoldDB" id="A0AAD1SNV5"/>
<evidence type="ECO:0000256" key="2">
    <source>
        <dbReference type="ARBA" id="ARBA00023157"/>
    </source>
</evidence>
<dbReference type="InterPro" id="IPR017942">
    <property type="entry name" value="Lipid-bd_serum_glycop_N"/>
</dbReference>
<keyword evidence="2 3" id="KW-1015">Disulfide bond</keyword>
<dbReference type="GO" id="GO:0045087">
    <property type="term" value="P:innate immune response"/>
    <property type="evidence" value="ECO:0007669"/>
    <property type="project" value="UniProtKB-UniRule"/>
</dbReference>
<dbReference type="GO" id="GO:0005615">
    <property type="term" value="C:extracellular space"/>
    <property type="evidence" value="ECO:0007669"/>
    <property type="project" value="UniProtKB-UniRule"/>
</dbReference>
<evidence type="ECO:0000256" key="3">
    <source>
        <dbReference type="RuleBase" id="RU369039"/>
    </source>
</evidence>
<dbReference type="PANTHER" id="PTHR10504">
    <property type="entry name" value="BACTERICIDAL PERMEABILITY-INCREASING BPI PROTEIN-RELATED"/>
    <property type="match status" value="1"/>
</dbReference>
<dbReference type="Gene3D" id="3.15.10.10">
    <property type="entry name" value="Bactericidal permeability-increasing protein, domain 1"/>
    <property type="match status" value="1"/>
</dbReference>
<keyword evidence="3" id="KW-0929">Antimicrobial</keyword>
<feature type="chain" id="PRO_5042093576" description="Bactericidal permeability-increasing protein" evidence="5">
    <location>
        <begin position="22"/>
        <end position="476"/>
    </location>
</feature>
<dbReference type="Pfam" id="PF01273">
    <property type="entry name" value="LBP_BPI_CETP"/>
    <property type="match status" value="1"/>
</dbReference>
<keyword evidence="9" id="KW-1185">Reference proteome</keyword>
<dbReference type="InterPro" id="IPR001124">
    <property type="entry name" value="Lipid-bd_serum_glycop_C"/>
</dbReference>
<keyword evidence="4" id="KW-0175">Coiled coil</keyword>
<dbReference type="Pfam" id="PF02886">
    <property type="entry name" value="LBP_BPI_CETP_C"/>
    <property type="match status" value="1"/>
</dbReference>
<evidence type="ECO:0000259" key="7">
    <source>
        <dbReference type="SMART" id="SM00329"/>
    </source>
</evidence>
<comment type="domain">
    <text evidence="3">The N- and C-terminal barrels adopt an identical fold despite having only 13% of conserved residues.</text>
</comment>
<protein>
    <recommendedName>
        <fullName evidence="3">Bactericidal permeability-increasing protein</fullName>
        <shortName evidence="3">BPI</shortName>
    </recommendedName>
</protein>
<reference evidence="8" key="1">
    <citation type="submission" date="2022-03" db="EMBL/GenBank/DDBJ databases">
        <authorList>
            <person name="Alioto T."/>
            <person name="Alioto T."/>
            <person name="Gomez Garrido J."/>
        </authorList>
    </citation>
    <scope>NUCLEOTIDE SEQUENCE</scope>
</reference>
<evidence type="ECO:0000256" key="5">
    <source>
        <dbReference type="SAM" id="SignalP"/>
    </source>
</evidence>
<dbReference type="InterPro" id="IPR017943">
    <property type="entry name" value="Bactericidal_perm-incr_a/b_dom"/>
</dbReference>
<keyword evidence="3" id="KW-0325">Glycoprotein</keyword>
<sequence length="476" mass="52471">MMQYFGSITSIFLVLLSLCSADNPGLKVKVTKKGLDKGVEYGMHSLISQLKVTAIPAINGSVTMGEDSMNYGFKDTRIVDFKYSSISSTFVPGTGIQITIQGGSATLTSNWEVTGWLITDSGTSVLTLSEMTVTFIFGMRLTKSSKPSIYTVSCQSDIIGVNLTMEGGVDYIYDAVKKPMKKMIRKDINQQLCSLLRGQMQRWDESLSNLNLNVSIDNLIGVDMSLINNPVFTEQFAEVDSKAMFYSSVNKTNTVVRSSAMSLDCQADSMLCAGISEASLNSVSLAYYSGGGFFFHLSRLLDFHGKTKSKISGLLAELSQHFSKPKKEFVSLSASKAPTVILLPNNVTVGFSGYLNAYVLLPKSKRENLFTAHMDISVSAKLSLSDSNHKSGQNLTGSVSLNRFELKLEQIESEYKNRKEEIKKIVEEDLITLINEKLKVGWNIPFHLVNNTSSEIKQGFLVLNSDLIFESVKNIF</sequence>
<keyword evidence="3" id="KW-0391">Immunity</keyword>
<dbReference type="SMART" id="SM00329">
    <property type="entry name" value="BPI2"/>
    <property type="match status" value="1"/>
</dbReference>
<evidence type="ECO:0000259" key="6">
    <source>
        <dbReference type="SMART" id="SM00328"/>
    </source>
</evidence>
<dbReference type="EMBL" id="OW240917">
    <property type="protein sequence ID" value="CAH2302329.1"/>
    <property type="molecule type" value="Genomic_DNA"/>
</dbReference>
<evidence type="ECO:0000313" key="9">
    <source>
        <dbReference type="Proteomes" id="UP001295444"/>
    </source>
</evidence>
<comment type="domain">
    <text evidence="3">The N-terminal region may be exposed to the interior of the granule, whereas the C-terminal portion may be embedded in the membrane. During phagocytosis and degranulation, proteases may be released and activated and cleave BPI at the junction of the N- and C-terminal portions of the molecule, providing controlled release of the N-terminal antibacterial fragment when bacteria are ingested.</text>
</comment>
<comment type="subunit">
    <text evidence="3">Monomer. Homodimer; disulfide-linked.</text>
</comment>
<dbReference type="GO" id="GO:0050829">
    <property type="term" value="P:defense response to Gram-negative bacterium"/>
    <property type="evidence" value="ECO:0007669"/>
    <property type="project" value="UniProtKB-UniRule"/>
</dbReference>
<dbReference type="Gene3D" id="3.15.20.10">
    <property type="entry name" value="Bactericidal permeability-increasing protein, domain 2"/>
    <property type="match status" value="1"/>
</dbReference>
<comment type="function">
    <text evidence="3">The cytotoxic action of BPI is limited to many species of Gram-negative bacteria; this specificity may be explained by a strong affinity of the very basic N-terminal half for the negatively charged lipopolysaccharides that are unique to the Gram-negative bacterial outer envelope.</text>
</comment>
<keyword evidence="3 5" id="KW-0732">Signal</keyword>
<feature type="domain" description="Lipid-binding serum glycoprotein N-terminal" evidence="6">
    <location>
        <begin position="29"/>
        <end position="250"/>
    </location>
</feature>
<dbReference type="PANTHER" id="PTHR10504:SF147">
    <property type="entry name" value="BACTERICIDAL PERMEABILITY-INCREASING PROTEIN"/>
    <property type="match status" value="1"/>
</dbReference>
<evidence type="ECO:0000256" key="1">
    <source>
        <dbReference type="ARBA" id="ARBA00007292"/>
    </source>
</evidence>
<organism evidence="8 9">
    <name type="scientific">Pelobates cultripes</name>
    <name type="common">Western spadefoot toad</name>
    <dbReference type="NCBI Taxonomy" id="61616"/>
    <lineage>
        <taxon>Eukaryota</taxon>
        <taxon>Metazoa</taxon>
        <taxon>Chordata</taxon>
        <taxon>Craniata</taxon>
        <taxon>Vertebrata</taxon>
        <taxon>Euteleostomi</taxon>
        <taxon>Amphibia</taxon>
        <taxon>Batrachia</taxon>
        <taxon>Anura</taxon>
        <taxon>Pelobatoidea</taxon>
        <taxon>Pelobatidae</taxon>
        <taxon>Pelobates</taxon>
    </lineage>
</organism>
<keyword evidence="3" id="KW-0964">Secreted</keyword>
<comment type="similarity">
    <text evidence="1">Belongs to the BPI/LBP/Plunc superfamily. BPI/LBP family.</text>
</comment>
<feature type="domain" description="Lipid-binding serum glycoprotein C-terminal" evidence="7">
    <location>
        <begin position="265"/>
        <end position="465"/>
    </location>
</feature>
<dbReference type="SUPFAM" id="SSF55394">
    <property type="entry name" value="Bactericidal permeability-increasing protein, BPI"/>
    <property type="match status" value="2"/>
</dbReference>